<accession>A0A926NDC6</accession>
<protein>
    <submittedName>
        <fullName evidence="2">Uncharacterized protein</fullName>
    </submittedName>
</protein>
<gene>
    <name evidence="2" type="ORF">IC621_02810</name>
</gene>
<evidence type="ECO:0000256" key="1">
    <source>
        <dbReference type="SAM" id="Coils"/>
    </source>
</evidence>
<dbReference type="AlphaFoldDB" id="A0A926NDC6"/>
<keyword evidence="3" id="KW-1185">Reference proteome</keyword>
<keyword evidence="1" id="KW-0175">Coiled coil</keyword>
<organism evidence="2 3">
    <name type="scientific">Metabacillus arenae</name>
    <dbReference type="NCBI Taxonomy" id="2771434"/>
    <lineage>
        <taxon>Bacteria</taxon>
        <taxon>Bacillati</taxon>
        <taxon>Bacillota</taxon>
        <taxon>Bacilli</taxon>
        <taxon>Bacillales</taxon>
        <taxon>Bacillaceae</taxon>
        <taxon>Metabacillus</taxon>
    </lineage>
</organism>
<dbReference type="EMBL" id="JACXAI010000002">
    <property type="protein sequence ID" value="MBD1379151.1"/>
    <property type="molecule type" value="Genomic_DNA"/>
</dbReference>
<dbReference type="Proteomes" id="UP000626844">
    <property type="component" value="Unassembled WGS sequence"/>
</dbReference>
<feature type="coiled-coil region" evidence="1">
    <location>
        <begin position="1"/>
        <end position="28"/>
    </location>
</feature>
<proteinExistence type="predicted"/>
<sequence length="90" mass="10359">MSKLSEVLNRLKRQYHAYEKERNNENEDGIIDISLACSLADSIPYLIKQAEKIDKINQLSNADELTLSDFAKETLLIIEERENMTRKASS</sequence>
<reference evidence="2" key="1">
    <citation type="submission" date="2020-09" db="EMBL/GenBank/DDBJ databases">
        <title>A novel bacterium of genus Bacillus, isolated from South China Sea.</title>
        <authorList>
            <person name="Huang H."/>
            <person name="Mo K."/>
            <person name="Hu Y."/>
        </authorList>
    </citation>
    <scope>NUCLEOTIDE SEQUENCE</scope>
    <source>
        <strain evidence="2">IB182487</strain>
    </source>
</reference>
<comment type="caution">
    <text evidence="2">The sequence shown here is derived from an EMBL/GenBank/DDBJ whole genome shotgun (WGS) entry which is preliminary data.</text>
</comment>
<name>A0A926NDC6_9BACI</name>
<dbReference type="RefSeq" id="WP_191155499.1">
    <property type="nucleotide sequence ID" value="NZ_JACXAI010000002.1"/>
</dbReference>
<evidence type="ECO:0000313" key="2">
    <source>
        <dbReference type="EMBL" id="MBD1379151.1"/>
    </source>
</evidence>
<evidence type="ECO:0000313" key="3">
    <source>
        <dbReference type="Proteomes" id="UP000626844"/>
    </source>
</evidence>